<evidence type="ECO:0000313" key="4">
    <source>
        <dbReference type="Proteomes" id="UP001162889"/>
    </source>
</evidence>
<feature type="coiled-coil region" evidence="1">
    <location>
        <begin position="103"/>
        <end position="130"/>
    </location>
</feature>
<feature type="region of interest" description="Disordered" evidence="2">
    <location>
        <begin position="1"/>
        <end position="35"/>
    </location>
</feature>
<sequence>MHNRKHQISTSAAPQDVIDALPSAAQRPNPEVVPTAKRRAFSKAEKLRILAAADACVAPGEIGALLRREGIYSSHLATWRKQRQLGGEAGALERKRGPKADPAAAQDRRVLELEKEVERLRAKLIKADLIIDVQKKLSTLLGLSTSDTPSEPK</sequence>
<organism evidence="3 4">
    <name type="scientific">Duganella violaceipulchra</name>
    <dbReference type="NCBI Taxonomy" id="2849652"/>
    <lineage>
        <taxon>Bacteria</taxon>
        <taxon>Pseudomonadati</taxon>
        <taxon>Pseudomonadota</taxon>
        <taxon>Betaproteobacteria</taxon>
        <taxon>Burkholderiales</taxon>
        <taxon>Oxalobacteraceae</taxon>
        <taxon>Telluria group</taxon>
        <taxon>Duganella</taxon>
    </lineage>
</organism>
<evidence type="ECO:0000313" key="3">
    <source>
        <dbReference type="EMBL" id="MCP2010711.1"/>
    </source>
</evidence>
<keyword evidence="4" id="KW-1185">Reference proteome</keyword>
<keyword evidence="1" id="KW-0175">Coiled coil</keyword>
<evidence type="ECO:0000256" key="1">
    <source>
        <dbReference type="SAM" id="Coils"/>
    </source>
</evidence>
<dbReference type="Proteomes" id="UP001162889">
    <property type="component" value="Unassembled WGS sequence"/>
</dbReference>
<proteinExistence type="predicted"/>
<evidence type="ECO:0000256" key="2">
    <source>
        <dbReference type="SAM" id="MobiDB-lite"/>
    </source>
</evidence>
<name>A0ABT1GNZ6_9BURK</name>
<dbReference type="EMBL" id="JALJZU010000009">
    <property type="protein sequence ID" value="MCP2010711.1"/>
    <property type="molecule type" value="Genomic_DNA"/>
</dbReference>
<protein>
    <submittedName>
        <fullName evidence="3">Transposase-like protein</fullName>
    </submittedName>
</protein>
<accession>A0ABT1GNZ6</accession>
<reference evidence="3" key="1">
    <citation type="submission" date="2022-03" db="EMBL/GenBank/DDBJ databases">
        <title>Genome Encyclopedia of Bacteria and Archaea VI: Functional Genomics of Type Strains.</title>
        <authorList>
            <person name="Whitman W."/>
        </authorList>
    </citation>
    <scope>NUCLEOTIDE SEQUENCE</scope>
    <source>
        <strain evidence="3">HSC-15S17</strain>
    </source>
</reference>
<gene>
    <name evidence="3" type="ORF">L1274_004453</name>
</gene>
<comment type="caution">
    <text evidence="3">The sequence shown here is derived from an EMBL/GenBank/DDBJ whole genome shotgun (WGS) entry which is preliminary data.</text>
</comment>